<evidence type="ECO:0000313" key="2">
    <source>
        <dbReference type="EMBL" id="VDD42857.1"/>
    </source>
</evidence>
<evidence type="ECO:0000256" key="1">
    <source>
        <dbReference type="SAM" id="MobiDB-lite"/>
    </source>
</evidence>
<sequence length="78" mass="8946">MPLISILEVREKKPIRLFCYDRRLRDNPEVAALVDKTWKLTKNALSLIVSEDAAKKSLNGAKNPTSTVKKRLWTSKSY</sequence>
<protein>
    <submittedName>
        <fullName evidence="2">Uncharacterized protein</fullName>
    </submittedName>
</protein>
<proteinExistence type="predicted"/>
<accession>A0A3P6EEU0</accession>
<gene>
    <name evidence="2" type="ORF">BOLC5T30404H</name>
</gene>
<reference evidence="2" key="1">
    <citation type="submission" date="2018-11" db="EMBL/GenBank/DDBJ databases">
        <authorList>
            <consortium name="Genoscope - CEA"/>
            <person name="William W."/>
        </authorList>
    </citation>
    <scope>NUCLEOTIDE SEQUENCE</scope>
</reference>
<name>A0A3P6EEU0_BRAOL</name>
<organism evidence="2">
    <name type="scientific">Brassica oleracea</name>
    <name type="common">Wild cabbage</name>
    <dbReference type="NCBI Taxonomy" id="3712"/>
    <lineage>
        <taxon>Eukaryota</taxon>
        <taxon>Viridiplantae</taxon>
        <taxon>Streptophyta</taxon>
        <taxon>Embryophyta</taxon>
        <taxon>Tracheophyta</taxon>
        <taxon>Spermatophyta</taxon>
        <taxon>Magnoliopsida</taxon>
        <taxon>eudicotyledons</taxon>
        <taxon>Gunneridae</taxon>
        <taxon>Pentapetalae</taxon>
        <taxon>rosids</taxon>
        <taxon>malvids</taxon>
        <taxon>Brassicales</taxon>
        <taxon>Brassicaceae</taxon>
        <taxon>Brassiceae</taxon>
        <taxon>Brassica</taxon>
    </lineage>
</organism>
<dbReference type="AlphaFoldDB" id="A0A3P6EEU0"/>
<dbReference type="EMBL" id="LR031877">
    <property type="protein sequence ID" value="VDD42857.1"/>
    <property type="molecule type" value="Genomic_DNA"/>
</dbReference>
<feature type="compositionally biased region" description="Basic residues" evidence="1">
    <location>
        <begin position="68"/>
        <end position="78"/>
    </location>
</feature>
<feature type="region of interest" description="Disordered" evidence="1">
    <location>
        <begin position="57"/>
        <end position="78"/>
    </location>
</feature>